<dbReference type="EMBL" id="UYYF01004583">
    <property type="protein sequence ID" value="VDN05622.1"/>
    <property type="molecule type" value="Genomic_DNA"/>
</dbReference>
<evidence type="ECO:0000256" key="1">
    <source>
        <dbReference type="SAM" id="Phobius"/>
    </source>
</evidence>
<keyword evidence="1" id="KW-1133">Transmembrane helix</keyword>
<keyword evidence="1" id="KW-0472">Membrane</keyword>
<protein>
    <submittedName>
        <fullName evidence="4">DUF4134 domain-containing protein</fullName>
    </submittedName>
</protein>
<keyword evidence="3" id="KW-1185">Reference proteome</keyword>
<reference evidence="2 3" key="2">
    <citation type="submission" date="2018-11" db="EMBL/GenBank/DDBJ databases">
        <authorList>
            <consortium name="Pathogen Informatics"/>
        </authorList>
    </citation>
    <scope>NUCLEOTIDE SEQUENCE [LARGE SCALE GENOMIC DNA]</scope>
</reference>
<sequence>MDQLSKVIESLAKPRYEEDSTDRLNYHVTTLMLLAAAFTIIAKVYLICKI</sequence>
<dbReference type="AlphaFoldDB" id="A0A0N5D539"/>
<reference evidence="4" key="1">
    <citation type="submission" date="2017-02" db="UniProtKB">
        <authorList>
            <consortium name="WormBaseParasite"/>
        </authorList>
    </citation>
    <scope>IDENTIFICATION</scope>
</reference>
<feature type="transmembrane region" description="Helical" evidence="1">
    <location>
        <begin position="24"/>
        <end position="46"/>
    </location>
</feature>
<accession>A0A0N5D539</accession>
<evidence type="ECO:0000313" key="4">
    <source>
        <dbReference type="WBParaSite" id="TCLT_0000810901-mRNA-1"/>
    </source>
</evidence>
<dbReference type="Proteomes" id="UP000276776">
    <property type="component" value="Unassembled WGS sequence"/>
</dbReference>
<proteinExistence type="predicted"/>
<dbReference type="STRING" id="103827.A0A0N5D539"/>
<organism evidence="4">
    <name type="scientific">Thelazia callipaeda</name>
    <name type="common">Oriental eyeworm</name>
    <name type="synonym">Parasitic nematode</name>
    <dbReference type="NCBI Taxonomy" id="103827"/>
    <lineage>
        <taxon>Eukaryota</taxon>
        <taxon>Metazoa</taxon>
        <taxon>Ecdysozoa</taxon>
        <taxon>Nematoda</taxon>
        <taxon>Chromadorea</taxon>
        <taxon>Rhabditida</taxon>
        <taxon>Spirurina</taxon>
        <taxon>Spiruromorpha</taxon>
        <taxon>Thelazioidea</taxon>
        <taxon>Thelaziidae</taxon>
        <taxon>Thelazia</taxon>
    </lineage>
</organism>
<evidence type="ECO:0000313" key="2">
    <source>
        <dbReference type="EMBL" id="VDN05622.1"/>
    </source>
</evidence>
<dbReference type="WBParaSite" id="TCLT_0000810901-mRNA-1">
    <property type="protein sequence ID" value="TCLT_0000810901-mRNA-1"/>
    <property type="gene ID" value="TCLT_0000810901"/>
</dbReference>
<evidence type="ECO:0000313" key="3">
    <source>
        <dbReference type="Proteomes" id="UP000276776"/>
    </source>
</evidence>
<keyword evidence="1" id="KW-0812">Transmembrane</keyword>
<gene>
    <name evidence="2" type="ORF">TCLT_LOCUS8098</name>
</gene>
<name>A0A0N5D539_THECL</name>